<dbReference type="Gene3D" id="2.30.30.40">
    <property type="entry name" value="SH3 Domains"/>
    <property type="match status" value="1"/>
</dbReference>
<proteinExistence type="predicted"/>
<evidence type="ECO:0000259" key="1">
    <source>
        <dbReference type="PROSITE" id="PS51781"/>
    </source>
</evidence>
<dbReference type="RefSeq" id="WP_066427792.1">
    <property type="nucleotide sequence ID" value="NZ_CP014227.1"/>
</dbReference>
<dbReference type="KEGG" id="chg:AXF12_00995"/>
<dbReference type="EMBL" id="CP014227">
    <property type="protein sequence ID" value="AMD84234.1"/>
    <property type="molecule type" value="Genomic_DNA"/>
</dbReference>
<dbReference type="Proteomes" id="UP000065822">
    <property type="component" value="Chromosome"/>
</dbReference>
<sequence length="402" mass="45405">MKALFITFVAALGLVGCDSCQRRQATEVVADKVAPEVDKALQGHTFFRVHTNGMLDTLLFQPCDAHISAIRVKGKQLLHDWGQEDDDRQIVSGFVRKDTLVYTVSLSGTAREEIKFVPLDAQKKFWYIGYTTGVGYEYGLFIDSLYSKSLPYKEEACPDDYDAPDPPDGYNDADRAILGDKMRAVPLPFDYAAYRAHCDEFSYTCMERYPKIMVEEDPEDAERLLEQLGCEYTPWGIFLLPKIRGYWAGIVAIGECDVQYCYLFLAKNGKKVSQLEIAEIGYQRINDFTITAQGLIELYHRVAEGDKRQLKAVYRVQPNGTIKQLSAHKVSPVYTINDRDGYTNIRKGKGTNTPVIGKVDDGDTVEVLSGKGDWYLIRTHSGVEGYVHRSRVIQVGDEPEVW</sequence>
<evidence type="ECO:0000313" key="3">
    <source>
        <dbReference type="EMBL" id="SNV12420.1"/>
    </source>
</evidence>
<dbReference type="EMBL" id="LT906449">
    <property type="protein sequence ID" value="SNV12420.1"/>
    <property type="molecule type" value="Genomic_DNA"/>
</dbReference>
<accession>A0AAX2H232</accession>
<feature type="domain" description="SH3b" evidence="1">
    <location>
        <begin position="331"/>
        <end position="396"/>
    </location>
</feature>
<dbReference type="PROSITE" id="PS51257">
    <property type="entry name" value="PROKAR_LIPOPROTEIN"/>
    <property type="match status" value="1"/>
</dbReference>
<dbReference type="InterPro" id="IPR003646">
    <property type="entry name" value="SH3-like_bac-type"/>
</dbReference>
<organism evidence="3 5">
    <name type="scientific">Capnocytophaga haemolytica</name>
    <dbReference type="NCBI Taxonomy" id="45243"/>
    <lineage>
        <taxon>Bacteria</taxon>
        <taxon>Pseudomonadati</taxon>
        <taxon>Bacteroidota</taxon>
        <taxon>Flavobacteriia</taxon>
        <taxon>Flavobacteriales</taxon>
        <taxon>Flavobacteriaceae</taxon>
        <taxon>Capnocytophaga</taxon>
    </lineage>
</organism>
<evidence type="ECO:0000313" key="4">
    <source>
        <dbReference type="Proteomes" id="UP000065822"/>
    </source>
</evidence>
<dbReference type="PROSITE" id="PS51781">
    <property type="entry name" value="SH3B"/>
    <property type="match status" value="1"/>
</dbReference>
<dbReference type="Pfam" id="PF08239">
    <property type="entry name" value="SH3_3"/>
    <property type="match status" value="1"/>
</dbReference>
<evidence type="ECO:0000313" key="2">
    <source>
        <dbReference type="EMBL" id="AMD84234.1"/>
    </source>
</evidence>
<protein>
    <submittedName>
        <fullName evidence="3">SH3 domain protein</fullName>
    </submittedName>
</protein>
<keyword evidence="4" id="KW-1185">Reference proteome</keyword>
<gene>
    <name evidence="2" type="ORF">AXF12_00995</name>
    <name evidence="3" type="ORF">SAMEA44541418_01564</name>
</gene>
<dbReference type="AlphaFoldDB" id="A0AAX2H232"/>
<reference evidence="2 4" key="1">
    <citation type="submission" date="2016-02" db="EMBL/GenBank/DDBJ databases">
        <authorList>
            <person name="Holder M.E."/>
            <person name="Ajami N.J."/>
            <person name="Petrosino J.F."/>
        </authorList>
    </citation>
    <scope>NUCLEOTIDE SEQUENCE [LARGE SCALE GENOMIC DNA]</scope>
    <source>
        <strain evidence="2 4">CCUG 32990</strain>
    </source>
</reference>
<name>A0AAX2H232_9FLAO</name>
<dbReference type="SMART" id="SM00287">
    <property type="entry name" value="SH3b"/>
    <property type="match status" value="1"/>
</dbReference>
<reference evidence="3 5" key="2">
    <citation type="submission" date="2017-06" db="EMBL/GenBank/DDBJ databases">
        <authorList>
            <consortium name="Pathogen Informatics"/>
        </authorList>
    </citation>
    <scope>NUCLEOTIDE SEQUENCE [LARGE SCALE GENOMIC DNA]</scope>
    <source>
        <strain evidence="3 5">NCTC12947</strain>
    </source>
</reference>
<evidence type="ECO:0000313" key="5">
    <source>
        <dbReference type="Proteomes" id="UP000215539"/>
    </source>
</evidence>
<dbReference type="Proteomes" id="UP000215539">
    <property type="component" value="Chromosome 1"/>
</dbReference>